<evidence type="ECO:0000256" key="12">
    <source>
        <dbReference type="RuleBase" id="RU003357"/>
    </source>
</evidence>
<name>A0A7W9EPU7_9SPHN</name>
<evidence type="ECO:0000313" key="17">
    <source>
        <dbReference type="Proteomes" id="UP000537161"/>
    </source>
</evidence>
<evidence type="ECO:0000256" key="9">
    <source>
        <dbReference type="ARBA" id="ARBA00023136"/>
    </source>
</evidence>
<proteinExistence type="inferred from homology"/>
<evidence type="ECO:0000256" key="11">
    <source>
        <dbReference type="PROSITE-ProRule" id="PRU01360"/>
    </source>
</evidence>
<feature type="chain" id="PRO_5031441335" evidence="13">
    <location>
        <begin position="30"/>
        <end position="863"/>
    </location>
</feature>
<keyword evidence="5 11" id="KW-0812">Transmembrane</keyword>
<dbReference type="PANTHER" id="PTHR32552">
    <property type="entry name" value="FERRICHROME IRON RECEPTOR-RELATED"/>
    <property type="match status" value="1"/>
</dbReference>
<dbReference type="InterPro" id="IPR012910">
    <property type="entry name" value="Plug_dom"/>
</dbReference>
<evidence type="ECO:0000313" key="16">
    <source>
        <dbReference type="EMBL" id="MBB5705839.1"/>
    </source>
</evidence>
<evidence type="ECO:0000259" key="14">
    <source>
        <dbReference type="Pfam" id="PF00593"/>
    </source>
</evidence>
<gene>
    <name evidence="16" type="ORF">FHR21_001172</name>
</gene>
<keyword evidence="4" id="KW-0410">Iron transport</keyword>
<feature type="domain" description="TonB-dependent receptor plug" evidence="15">
    <location>
        <begin position="57"/>
        <end position="168"/>
    </location>
</feature>
<evidence type="ECO:0000256" key="13">
    <source>
        <dbReference type="SAM" id="SignalP"/>
    </source>
</evidence>
<reference evidence="16 17" key="1">
    <citation type="submission" date="2020-08" db="EMBL/GenBank/DDBJ databases">
        <title>Genomic Encyclopedia of Type Strains, Phase IV (KMG-IV): sequencing the most valuable type-strain genomes for metagenomic binning, comparative biology and taxonomic classification.</title>
        <authorList>
            <person name="Goeker M."/>
        </authorList>
    </citation>
    <scope>NUCLEOTIDE SEQUENCE [LARGE SCALE GENOMIC DNA]</scope>
    <source>
        <strain evidence="16 17">DSM 27163</strain>
    </source>
</reference>
<evidence type="ECO:0000256" key="6">
    <source>
        <dbReference type="ARBA" id="ARBA00023004"/>
    </source>
</evidence>
<dbReference type="SUPFAM" id="SSF56935">
    <property type="entry name" value="Porins"/>
    <property type="match status" value="1"/>
</dbReference>
<evidence type="ECO:0000256" key="8">
    <source>
        <dbReference type="ARBA" id="ARBA00023077"/>
    </source>
</evidence>
<dbReference type="RefSeq" id="WP_184096224.1">
    <property type="nucleotide sequence ID" value="NZ_JACIJH010000002.1"/>
</dbReference>
<evidence type="ECO:0000256" key="5">
    <source>
        <dbReference type="ARBA" id="ARBA00022692"/>
    </source>
</evidence>
<keyword evidence="2 11" id="KW-0813">Transport</keyword>
<dbReference type="Gene3D" id="2.170.130.10">
    <property type="entry name" value="TonB-dependent receptor, plug domain"/>
    <property type="match status" value="1"/>
</dbReference>
<keyword evidence="7" id="KW-0406">Ion transport</keyword>
<evidence type="ECO:0000256" key="2">
    <source>
        <dbReference type="ARBA" id="ARBA00022448"/>
    </source>
</evidence>
<dbReference type="GO" id="GO:0009279">
    <property type="term" value="C:cell outer membrane"/>
    <property type="evidence" value="ECO:0007669"/>
    <property type="project" value="UniProtKB-SubCell"/>
</dbReference>
<dbReference type="AlphaFoldDB" id="A0A7W9EPU7"/>
<comment type="similarity">
    <text evidence="11 12">Belongs to the TonB-dependent receptor family.</text>
</comment>
<dbReference type="Proteomes" id="UP000537161">
    <property type="component" value="Unassembled WGS sequence"/>
</dbReference>
<dbReference type="InterPro" id="IPR037066">
    <property type="entry name" value="Plug_dom_sf"/>
</dbReference>
<evidence type="ECO:0000256" key="1">
    <source>
        <dbReference type="ARBA" id="ARBA00004571"/>
    </source>
</evidence>
<evidence type="ECO:0000256" key="3">
    <source>
        <dbReference type="ARBA" id="ARBA00022452"/>
    </source>
</evidence>
<dbReference type="Pfam" id="PF00593">
    <property type="entry name" value="TonB_dep_Rec_b-barrel"/>
    <property type="match status" value="1"/>
</dbReference>
<protein>
    <submittedName>
        <fullName evidence="16">Outer membrane receptor protein involved in Fe transport</fullName>
    </submittedName>
</protein>
<accession>A0A7W9EPU7</accession>
<sequence length="863" mass="92567">MLLLSRHARVLSFALSTASIFATATAVHAADAPAPEGPVAEGAKDIVVTARKREERLQDVPLAIQVLSAAELDRQGLADTQAILSRTPSLILDKGANPEAATISIRGLSPTRGRSNVAILVDSIDVTTEAIGSAGGGALLSMRLLDLERVEIVRGPQSVQYGRSAFAGGIQYVTRDPSMAGLEGRAAFDIGSHDRYSGRVSVSGPIVPDVLAARVVGGGWNHGGFYRDQATLGDLGGGHGYGGALSLLFTPSPNLSFKGRIEYFDDHYDPAAQYLIRSNSGLLSPANNEALAAAYAGGVISAAPFAVFTGTIPDADTLGRPLYSPDPLTGRSFPGADQNVLRLSLISSLDTGIGTLNAWTGYMDGDFKNRQDFDQDALLTGPIGHQIDTANRTLIQDSDTHTKQFSQELRFTSSFEGPLQFTVGGLYWKEDSYRNARTITVACAVTIAECADGAAGRVPFITPNDDVASRAIKHWSAYGSLEWTVADNVALSAEGRYAWEKETVIGSNCGLGTNRFGVQCGDPYATSAFTPPVFGPSTLLADGRTPASLYGVPKTIRTSNKFFTPRFTLEWRPEADMTYYASAAKGVKPGGTSTLAGGSWLDSDLDGDTDELAFDSETVWTYEVGAKINWANGAAYTNIAGFYSDYSDKQVVSTQSTPSGYPIAIIENAGAARVWGLELEGHWRVSRGLDLGFAYTFLDTRYTDFSIYTDTKSGIITAGGCTPAMLDKMVCEVDLSGKRLERAPRHSLVFSVAYSDRFGLIGNDVDWLIETDTSYQSSRFVDHDNERRLRPNSLTSLRVGLRGSNWEAIAYVDNLFDSNRVQSASIKTGDIDRIPLGLSAASSAALANLPDPRTVGLRFNFRY</sequence>
<keyword evidence="10 11" id="KW-0998">Cell outer membrane</keyword>
<dbReference type="PROSITE" id="PS52016">
    <property type="entry name" value="TONB_DEPENDENT_REC_3"/>
    <property type="match status" value="1"/>
</dbReference>
<evidence type="ECO:0000256" key="4">
    <source>
        <dbReference type="ARBA" id="ARBA00022496"/>
    </source>
</evidence>
<feature type="domain" description="TonB-dependent receptor-like beta-barrel" evidence="14">
    <location>
        <begin position="308"/>
        <end position="815"/>
    </location>
</feature>
<keyword evidence="17" id="KW-1185">Reference proteome</keyword>
<dbReference type="InterPro" id="IPR039426">
    <property type="entry name" value="TonB-dep_rcpt-like"/>
</dbReference>
<evidence type="ECO:0000259" key="15">
    <source>
        <dbReference type="Pfam" id="PF07715"/>
    </source>
</evidence>
<comment type="subcellular location">
    <subcellularLocation>
        <location evidence="1 11">Cell outer membrane</location>
        <topology evidence="1 11">Multi-pass membrane protein</topology>
    </subcellularLocation>
</comment>
<dbReference type="GO" id="GO:0006826">
    <property type="term" value="P:iron ion transport"/>
    <property type="evidence" value="ECO:0007669"/>
    <property type="project" value="UniProtKB-KW"/>
</dbReference>
<dbReference type="EMBL" id="JACIJH010000002">
    <property type="protein sequence ID" value="MBB5705839.1"/>
    <property type="molecule type" value="Genomic_DNA"/>
</dbReference>
<dbReference type="Gene3D" id="2.40.170.20">
    <property type="entry name" value="TonB-dependent receptor, beta-barrel domain"/>
    <property type="match status" value="1"/>
</dbReference>
<keyword evidence="9 11" id="KW-0472">Membrane</keyword>
<evidence type="ECO:0000256" key="10">
    <source>
        <dbReference type="ARBA" id="ARBA00023237"/>
    </source>
</evidence>
<keyword evidence="6" id="KW-0408">Iron</keyword>
<keyword evidence="8 12" id="KW-0798">TonB box</keyword>
<dbReference type="Pfam" id="PF07715">
    <property type="entry name" value="Plug"/>
    <property type="match status" value="1"/>
</dbReference>
<keyword evidence="13" id="KW-0732">Signal</keyword>
<organism evidence="16 17">
    <name type="scientific">Sphingopyxis panaciterrulae</name>
    <dbReference type="NCBI Taxonomy" id="462372"/>
    <lineage>
        <taxon>Bacteria</taxon>
        <taxon>Pseudomonadati</taxon>
        <taxon>Pseudomonadota</taxon>
        <taxon>Alphaproteobacteria</taxon>
        <taxon>Sphingomonadales</taxon>
        <taxon>Sphingomonadaceae</taxon>
        <taxon>Sphingopyxis</taxon>
    </lineage>
</organism>
<dbReference type="InterPro" id="IPR000531">
    <property type="entry name" value="Beta-barrel_TonB"/>
</dbReference>
<comment type="caution">
    <text evidence="16">The sequence shown here is derived from an EMBL/GenBank/DDBJ whole genome shotgun (WGS) entry which is preliminary data.</text>
</comment>
<keyword evidence="16" id="KW-0675">Receptor</keyword>
<feature type="signal peptide" evidence="13">
    <location>
        <begin position="1"/>
        <end position="29"/>
    </location>
</feature>
<evidence type="ECO:0000256" key="7">
    <source>
        <dbReference type="ARBA" id="ARBA00023065"/>
    </source>
</evidence>
<dbReference type="PANTHER" id="PTHR32552:SF81">
    <property type="entry name" value="TONB-DEPENDENT OUTER MEMBRANE RECEPTOR"/>
    <property type="match status" value="1"/>
</dbReference>
<keyword evidence="3 11" id="KW-1134">Transmembrane beta strand</keyword>
<dbReference type="InterPro" id="IPR036942">
    <property type="entry name" value="Beta-barrel_TonB_sf"/>
</dbReference>